<dbReference type="SUPFAM" id="SSF63829">
    <property type="entry name" value="Calcium-dependent phosphotriesterase"/>
    <property type="match status" value="1"/>
</dbReference>
<dbReference type="PANTHER" id="PTHR47572:SF4">
    <property type="entry name" value="LACTONASE DRP35"/>
    <property type="match status" value="1"/>
</dbReference>
<dbReference type="InterPro" id="IPR036873">
    <property type="entry name" value="Rhodanese-like_dom_sf"/>
</dbReference>
<feature type="domain" description="Rhodanese" evidence="3">
    <location>
        <begin position="60"/>
        <end position="147"/>
    </location>
</feature>
<keyword evidence="2" id="KW-0732">Signal</keyword>
<gene>
    <name evidence="4" type="ORF">H7F51_07940</name>
</gene>
<evidence type="ECO:0000259" key="3">
    <source>
        <dbReference type="PROSITE" id="PS50206"/>
    </source>
</evidence>
<dbReference type="InterPro" id="IPR051262">
    <property type="entry name" value="SMP-30/CGR1_Lactonase"/>
</dbReference>
<dbReference type="Pfam" id="PF08450">
    <property type="entry name" value="SGL"/>
    <property type="match status" value="1"/>
</dbReference>
<evidence type="ECO:0000313" key="5">
    <source>
        <dbReference type="Proteomes" id="UP000566813"/>
    </source>
</evidence>
<evidence type="ECO:0000256" key="1">
    <source>
        <dbReference type="ARBA" id="ARBA00022801"/>
    </source>
</evidence>
<dbReference type="InterPro" id="IPR011042">
    <property type="entry name" value="6-blade_b-propeller_TolB-like"/>
</dbReference>
<keyword evidence="5" id="KW-1185">Reference proteome</keyword>
<dbReference type="Proteomes" id="UP000566813">
    <property type="component" value="Unassembled WGS sequence"/>
</dbReference>
<feature type="chain" id="PRO_5030726973" evidence="2">
    <location>
        <begin position="36"/>
        <end position="440"/>
    </location>
</feature>
<protein>
    <submittedName>
        <fullName evidence="4">SMP-30/gluconolactonase/LRE family protein</fullName>
    </submittedName>
</protein>
<sequence>MFVLRTHRRRSTRLAGGLAATALALGLAGGAPALAQTAAVAAPAAAPKLSRAQVDALLATPDKVVFIDLRRPDEISALGTLPVYLNIPISELDRFLAYIPRDRQVVTVSNHAGRAAKGAAILADKGFAVAGVVGVENYAEEGGALYGRKVVTPAIAGVVKADTRVEVIREGFAGTEGPIALADGSVLFTEGRADRIVKLGADGSVSTYLEHIGVPNALALSARDELLAVQTAPAAIAVLQPAPKVLAAKFAGKPFGRPNDFALARSGDIYFSDPGAPQQPGAAPATPNPAFYWLDHKAKVHLVASDIARPNGVALSPDEKTLYLANTAGEYLIAFAVQPDGSLAGRHDFAKLAGFRQTANGPSSGADGIVVDKDGRVYVATSAGIEVFAPAGQPLGVITLPKQPQNLAFGGKDHAFLYAVGRGSAYRIATQTAGVNRPGK</sequence>
<organism evidence="4 5">
    <name type="scientific">Novosphingobium flavum</name>
    <dbReference type="NCBI Taxonomy" id="1778672"/>
    <lineage>
        <taxon>Bacteria</taxon>
        <taxon>Pseudomonadati</taxon>
        <taxon>Pseudomonadota</taxon>
        <taxon>Alphaproteobacteria</taxon>
        <taxon>Sphingomonadales</taxon>
        <taxon>Sphingomonadaceae</taxon>
        <taxon>Novosphingobium</taxon>
    </lineage>
</organism>
<dbReference type="EMBL" id="JACLAW010000005">
    <property type="protein sequence ID" value="MBC2665449.1"/>
    <property type="molecule type" value="Genomic_DNA"/>
</dbReference>
<dbReference type="PROSITE" id="PS50206">
    <property type="entry name" value="RHODANESE_3"/>
    <property type="match status" value="1"/>
</dbReference>
<dbReference type="PANTHER" id="PTHR47572">
    <property type="entry name" value="LIPOPROTEIN-RELATED"/>
    <property type="match status" value="1"/>
</dbReference>
<evidence type="ECO:0000313" key="4">
    <source>
        <dbReference type="EMBL" id="MBC2665449.1"/>
    </source>
</evidence>
<dbReference type="AlphaFoldDB" id="A0A7X1FR53"/>
<keyword evidence="1" id="KW-0378">Hydrolase</keyword>
<name>A0A7X1FR53_9SPHN</name>
<proteinExistence type="predicted"/>
<dbReference type="RefSeq" id="WP_185663708.1">
    <property type="nucleotide sequence ID" value="NZ_JACLAW010000005.1"/>
</dbReference>
<dbReference type="GO" id="GO:0016787">
    <property type="term" value="F:hydrolase activity"/>
    <property type="evidence" value="ECO:0007669"/>
    <property type="project" value="UniProtKB-KW"/>
</dbReference>
<accession>A0A7X1FR53</accession>
<dbReference type="InterPro" id="IPR001763">
    <property type="entry name" value="Rhodanese-like_dom"/>
</dbReference>
<dbReference type="InterPro" id="IPR013658">
    <property type="entry name" value="SGL"/>
</dbReference>
<dbReference type="Gene3D" id="3.40.250.10">
    <property type="entry name" value="Rhodanese-like domain"/>
    <property type="match status" value="1"/>
</dbReference>
<comment type="caution">
    <text evidence="4">The sequence shown here is derived from an EMBL/GenBank/DDBJ whole genome shotgun (WGS) entry which is preliminary data.</text>
</comment>
<dbReference type="SUPFAM" id="SSF52821">
    <property type="entry name" value="Rhodanese/Cell cycle control phosphatase"/>
    <property type="match status" value="1"/>
</dbReference>
<evidence type="ECO:0000256" key="2">
    <source>
        <dbReference type="SAM" id="SignalP"/>
    </source>
</evidence>
<dbReference type="CDD" id="cd00158">
    <property type="entry name" value="RHOD"/>
    <property type="match status" value="1"/>
</dbReference>
<reference evidence="4 5" key="1">
    <citation type="submission" date="2020-08" db="EMBL/GenBank/DDBJ databases">
        <title>The genome sequence of type strain Novosphingobium flavum NBRC 111647.</title>
        <authorList>
            <person name="Liu Y."/>
        </authorList>
    </citation>
    <scope>NUCLEOTIDE SEQUENCE [LARGE SCALE GENOMIC DNA]</scope>
    <source>
        <strain evidence="4 5">NBRC 111647</strain>
    </source>
</reference>
<feature type="signal peptide" evidence="2">
    <location>
        <begin position="1"/>
        <end position="35"/>
    </location>
</feature>
<dbReference type="Gene3D" id="2.120.10.30">
    <property type="entry name" value="TolB, C-terminal domain"/>
    <property type="match status" value="1"/>
</dbReference>